<dbReference type="GeneID" id="53688850"/>
<dbReference type="EMBL" id="CP032683">
    <property type="protein sequence ID" value="AYK15817.1"/>
    <property type="molecule type" value="Genomic_DNA"/>
</dbReference>
<evidence type="ECO:0000313" key="2">
    <source>
        <dbReference type="EMBL" id="AYK15817.1"/>
    </source>
</evidence>
<protein>
    <submittedName>
        <fullName evidence="2">Uncharacterized protein</fullName>
    </submittedName>
</protein>
<keyword evidence="4" id="KW-1185">Reference proteome</keyword>
<keyword evidence="1" id="KW-0472">Membrane</keyword>
<dbReference type="OrthoDB" id="137977at2157"/>
<dbReference type="EMBL" id="JAAYQL010000002">
    <property type="protein sequence ID" value="NLK31295.1"/>
    <property type="molecule type" value="Genomic_DNA"/>
</dbReference>
<gene>
    <name evidence="2" type="ORF">AOB57_012020</name>
    <name evidence="3" type="ORF">GX302_00210</name>
</gene>
<reference evidence="3 5" key="3">
    <citation type="journal article" date="2020" name="Biotechnol. Biofuels">
        <title>New insights from the biogas microbiome by comprehensive genome-resolved metagenomics of nearly 1600 species originating from multiple anaerobic digesters.</title>
        <authorList>
            <person name="Campanaro S."/>
            <person name="Treu L."/>
            <person name="Rodriguez-R L.M."/>
            <person name="Kovalovszki A."/>
            <person name="Ziels R.M."/>
            <person name="Maus I."/>
            <person name="Zhu X."/>
            <person name="Kougias P.G."/>
            <person name="Basile A."/>
            <person name="Luo G."/>
            <person name="Schluter A."/>
            <person name="Konstantinidis K.T."/>
            <person name="Angelidaki I."/>
        </authorList>
    </citation>
    <scope>NUCLEOTIDE SEQUENCE [LARGE SCALE GENOMIC DNA]</scope>
    <source>
        <strain evidence="3">AS22ysBPME_46</strain>
    </source>
</reference>
<sequence length="245" mass="26473">MRLNDEVRKISGLFMIMLVVGMILVTPAMACPAGKDCPNVSQNCPACGYLSAPKSDAEVNMIEISKEKEKKIIAEALSDERISKLNSELKKLGYTPSTSEFNASMLTTTTTNETVTSSIVIMPFDNGRKNESAVAVFTSNEHGSAAIAAMRNNSEVTLLEYDSVKGTFQVSSVDCDFCMWAVDKICGYLAEGGCAYACAQLATKIPHPAWMAVSAAFCWVICDFVLENYACSWSATTVCQEVGLC</sequence>
<evidence type="ECO:0000313" key="3">
    <source>
        <dbReference type="EMBL" id="NLK31295.1"/>
    </source>
</evidence>
<feature type="transmembrane region" description="Helical" evidence="1">
    <location>
        <begin position="12"/>
        <end position="30"/>
    </location>
</feature>
<reference evidence="2" key="2">
    <citation type="submission" date="2018-10" db="EMBL/GenBank/DDBJ databases">
        <authorList>
            <person name="Fischer M.A."/>
            <person name="Kern T."/>
            <person name="Deppenmeier U."/>
            <person name="Schmitz R.A."/>
            <person name="Rother M."/>
        </authorList>
    </citation>
    <scope>NUCLEOTIDE SEQUENCE</scope>
    <source>
        <strain evidence="2">E03.2</strain>
    </source>
</reference>
<dbReference type="Proteomes" id="UP000585579">
    <property type="component" value="Unassembled WGS sequence"/>
</dbReference>
<reference evidence="2 4" key="1">
    <citation type="journal article" date="2016" name="Int. J. Syst. Evol. Microbiol.">
        <title>Methanosarcina flavescens sp. nov., a methanogenic archaeon isolated from a full-scale anaerobic digester.</title>
        <authorList>
            <person name="Kern T."/>
            <person name="Fischer M.A."/>
            <person name="Deppenmeier U."/>
            <person name="Schmitz R.A."/>
            <person name="Rother M."/>
        </authorList>
    </citation>
    <scope>NUCLEOTIDE SEQUENCE [LARGE SCALE GENOMIC DNA]</scope>
    <source>
        <strain evidence="2 4">E03.2</strain>
    </source>
</reference>
<dbReference type="KEGG" id="mfz:AOB57_012020"/>
<accession>A0A660HU47</accession>
<evidence type="ECO:0000256" key="1">
    <source>
        <dbReference type="SAM" id="Phobius"/>
    </source>
</evidence>
<organism evidence="2 4">
    <name type="scientific">Methanosarcina flavescens</name>
    <dbReference type="NCBI Taxonomy" id="1715806"/>
    <lineage>
        <taxon>Archaea</taxon>
        <taxon>Methanobacteriati</taxon>
        <taxon>Methanobacteriota</taxon>
        <taxon>Stenosarchaea group</taxon>
        <taxon>Methanomicrobia</taxon>
        <taxon>Methanosarcinales</taxon>
        <taxon>Methanosarcinaceae</taxon>
        <taxon>Methanosarcina</taxon>
    </lineage>
</organism>
<keyword evidence="1" id="KW-1133">Transmembrane helix</keyword>
<evidence type="ECO:0000313" key="5">
    <source>
        <dbReference type="Proteomes" id="UP000585579"/>
    </source>
</evidence>
<keyword evidence="1" id="KW-0812">Transmembrane</keyword>
<dbReference type="Proteomes" id="UP000053087">
    <property type="component" value="Chromosome"/>
</dbReference>
<name>A0A660HU47_9EURY</name>
<dbReference type="RefSeq" id="WP_054297668.1">
    <property type="nucleotide sequence ID" value="NZ_CP032683.1"/>
</dbReference>
<proteinExistence type="predicted"/>
<evidence type="ECO:0000313" key="4">
    <source>
        <dbReference type="Proteomes" id="UP000053087"/>
    </source>
</evidence>
<dbReference type="AlphaFoldDB" id="A0A660HU47"/>